<feature type="compositionally biased region" description="Polar residues" evidence="1">
    <location>
        <begin position="74"/>
        <end position="88"/>
    </location>
</feature>
<dbReference type="Proteomes" id="UP001634007">
    <property type="component" value="Unassembled WGS sequence"/>
</dbReference>
<proteinExistence type="predicted"/>
<keyword evidence="4" id="KW-1185">Reference proteome</keyword>
<feature type="signal peptide" evidence="2">
    <location>
        <begin position="1"/>
        <end position="24"/>
    </location>
</feature>
<evidence type="ECO:0000256" key="1">
    <source>
        <dbReference type="SAM" id="MobiDB-lite"/>
    </source>
</evidence>
<comment type="caution">
    <text evidence="3">The sequence shown here is derived from an EMBL/GenBank/DDBJ whole genome shotgun (WGS) entry which is preliminary data.</text>
</comment>
<protein>
    <submittedName>
        <fullName evidence="3">Uncharacterized protein</fullName>
    </submittedName>
</protein>
<gene>
    <name evidence="3" type="ORF">ACJRO7_028415</name>
</gene>
<sequence>MESQKIILLLALIFSLLMIEKSMATRILFMDYSPPPPDSDHSRIDVNKSMPVQDGHWSGGGSHQGTVLEPPPSTKTTLKQDSTPNSSAKAAVVAPTNAKVNASTAASPTSATSSTHVTSSSNTSSTKVTSGGTVSTSGHRSVSANSSSSSTVTKYP</sequence>
<evidence type="ECO:0000256" key="2">
    <source>
        <dbReference type="SAM" id="SignalP"/>
    </source>
</evidence>
<dbReference type="EMBL" id="JBJKBG010000007">
    <property type="protein sequence ID" value="KAL3731527.1"/>
    <property type="molecule type" value="Genomic_DNA"/>
</dbReference>
<name>A0ABD3K1C9_EUCGL</name>
<reference evidence="3 4" key="1">
    <citation type="submission" date="2024-11" db="EMBL/GenBank/DDBJ databases">
        <title>Chromosome-level genome assembly of Eucalyptus globulus Labill. provides insights into its genome evolution.</title>
        <authorList>
            <person name="Li X."/>
        </authorList>
    </citation>
    <scope>NUCLEOTIDE SEQUENCE [LARGE SCALE GENOMIC DNA]</scope>
    <source>
        <strain evidence="3">CL2024</strain>
        <tissue evidence="3">Fresh tender leaves</tissue>
    </source>
</reference>
<accession>A0ABD3K1C9</accession>
<keyword evidence="2" id="KW-0732">Signal</keyword>
<feature type="compositionally biased region" description="Low complexity" evidence="1">
    <location>
        <begin position="102"/>
        <end position="150"/>
    </location>
</feature>
<feature type="chain" id="PRO_5044867017" evidence="2">
    <location>
        <begin position="25"/>
        <end position="156"/>
    </location>
</feature>
<dbReference type="AlphaFoldDB" id="A0ABD3K1C9"/>
<organism evidence="3 4">
    <name type="scientific">Eucalyptus globulus</name>
    <name type="common">Tasmanian blue gum</name>
    <dbReference type="NCBI Taxonomy" id="34317"/>
    <lineage>
        <taxon>Eukaryota</taxon>
        <taxon>Viridiplantae</taxon>
        <taxon>Streptophyta</taxon>
        <taxon>Embryophyta</taxon>
        <taxon>Tracheophyta</taxon>
        <taxon>Spermatophyta</taxon>
        <taxon>Magnoliopsida</taxon>
        <taxon>eudicotyledons</taxon>
        <taxon>Gunneridae</taxon>
        <taxon>Pentapetalae</taxon>
        <taxon>rosids</taxon>
        <taxon>malvids</taxon>
        <taxon>Myrtales</taxon>
        <taxon>Myrtaceae</taxon>
        <taxon>Myrtoideae</taxon>
        <taxon>Eucalypteae</taxon>
        <taxon>Eucalyptus</taxon>
    </lineage>
</organism>
<evidence type="ECO:0000313" key="4">
    <source>
        <dbReference type="Proteomes" id="UP001634007"/>
    </source>
</evidence>
<evidence type="ECO:0000313" key="3">
    <source>
        <dbReference type="EMBL" id="KAL3731527.1"/>
    </source>
</evidence>
<feature type="region of interest" description="Disordered" evidence="1">
    <location>
        <begin position="36"/>
        <end position="156"/>
    </location>
</feature>